<gene>
    <name evidence="1" type="ORF">EWB00_009229</name>
</gene>
<dbReference type="SUPFAM" id="SSF48371">
    <property type="entry name" value="ARM repeat"/>
    <property type="match status" value="1"/>
</dbReference>
<dbReference type="EMBL" id="SKCS01000525">
    <property type="protein sequence ID" value="TNN05485.1"/>
    <property type="molecule type" value="Genomic_DNA"/>
</dbReference>
<evidence type="ECO:0000313" key="2">
    <source>
        <dbReference type="Proteomes" id="UP000311919"/>
    </source>
</evidence>
<dbReference type="AlphaFoldDB" id="A0A4Z2CMN6"/>
<proteinExistence type="predicted"/>
<dbReference type="Proteomes" id="UP000311919">
    <property type="component" value="Unassembled WGS sequence"/>
</dbReference>
<sequence>MVAPTEDGEAVLTTNDRSTKIKKITSIAKLWGISGKLTLRNCRQIALICFVLDEIGLQLVEKSSSHPVRKNLLEAFHLLYQLKALNEVYPLVVIEKIITCLTLSLTHEYKLEALKLLFLIAQEEKGLRNILRLQGCDATLNLLFKAEEVLKPHCLNLLIRISESLRGRIAILEYTDSSQQLLLELLKSKKLSGLILQLITNLLGIPTARKMFNVPKFITYLSSKTDDSELNLRKQLALWLVTLPTQNLVDHLSSQFGSHDQNWSINNENK</sequence>
<dbReference type="InterPro" id="IPR016024">
    <property type="entry name" value="ARM-type_fold"/>
</dbReference>
<dbReference type="OrthoDB" id="6260544at2759"/>
<evidence type="ECO:0000313" key="1">
    <source>
        <dbReference type="EMBL" id="TNN05485.1"/>
    </source>
</evidence>
<name>A0A4Z2CMN6_SCHJA</name>
<protein>
    <submittedName>
        <fullName evidence="1">Uncharacterized protein</fullName>
    </submittedName>
</protein>
<organism evidence="1 2">
    <name type="scientific">Schistosoma japonicum</name>
    <name type="common">Blood fluke</name>
    <dbReference type="NCBI Taxonomy" id="6182"/>
    <lineage>
        <taxon>Eukaryota</taxon>
        <taxon>Metazoa</taxon>
        <taxon>Spiralia</taxon>
        <taxon>Lophotrochozoa</taxon>
        <taxon>Platyhelminthes</taxon>
        <taxon>Trematoda</taxon>
        <taxon>Digenea</taxon>
        <taxon>Strigeidida</taxon>
        <taxon>Schistosomatoidea</taxon>
        <taxon>Schistosomatidae</taxon>
        <taxon>Schistosoma</taxon>
    </lineage>
</organism>
<reference evidence="1 2" key="1">
    <citation type="submission" date="2019-03" db="EMBL/GenBank/DDBJ databases">
        <title>An improved genome assembly of the fluke Schistosoma japonicum.</title>
        <authorList>
            <person name="Hu W."/>
            <person name="Luo F."/>
            <person name="Yin M."/>
            <person name="Mo X."/>
            <person name="Sun C."/>
            <person name="Wu Q."/>
            <person name="Zhu B."/>
            <person name="Xiang M."/>
            <person name="Wang J."/>
            <person name="Wang Y."/>
            <person name="Zhang T."/>
            <person name="Xu B."/>
            <person name="Zheng H."/>
            <person name="Feng Z."/>
        </authorList>
    </citation>
    <scope>NUCLEOTIDE SEQUENCE [LARGE SCALE GENOMIC DNA]</scope>
    <source>
        <strain evidence="1">HuSjv2</strain>
        <tissue evidence="1">Worms</tissue>
    </source>
</reference>
<accession>A0A4Z2CMN6</accession>
<keyword evidence="2" id="KW-1185">Reference proteome</keyword>
<comment type="caution">
    <text evidence="1">The sequence shown here is derived from an EMBL/GenBank/DDBJ whole genome shotgun (WGS) entry which is preliminary data.</text>
</comment>